<dbReference type="InterPro" id="IPR008523">
    <property type="entry name" value="DUF805"/>
</dbReference>
<keyword evidence="3" id="KW-1185">Reference proteome</keyword>
<dbReference type="PANTHER" id="PTHR34980:SF2">
    <property type="entry name" value="INNER MEMBRANE PROTEIN YHAH-RELATED"/>
    <property type="match status" value="1"/>
</dbReference>
<feature type="transmembrane region" description="Helical" evidence="1">
    <location>
        <begin position="106"/>
        <end position="128"/>
    </location>
</feature>
<gene>
    <name evidence="2" type="ORF">MFLO_01310</name>
</gene>
<dbReference type="PANTHER" id="PTHR34980">
    <property type="entry name" value="INNER MEMBRANE PROTEIN-RELATED-RELATED"/>
    <property type="match status" value="1"/>
</dbReference>
<keyword evidence="1" id="KW-1133">Transmembrane helix</keyword>
<feature type="transmembrane region" description="Helical" evidence="1">
    <location>
        <begin position="65"/>
        <end position="86"/>
    </location>
</feature>
<keyword evidence="1" id="KW-0812">Transmembrane</keyword>
<evidence type="ECO:0000313" key="2">
    <source>
        <dbReference type="EMBL" id="EUJ33824.1"/>
    </source>
</evidence>
<dbReference type="EMBL" id="AODF01000001">
    <property type="protein sequence ID" value="EUJ33824.1"/>
    <property type="molecule type" value="Genomic_DNA"/>
</dbReference>
<evidence type="ECO:0008006" key="4">
    <source>
        <dbReference type="Google" id="ProtNLM"/>
    </source>
</evidence>
<proteinExistence type="predicted"/>
<keyword evidence="1" id="KW-0472">Membrane</keyword>
<protein>
    <recommendedName>
        <fullName evidence="4">DUF805 domain-containing protein</fullName>
    </recommendedName>
</protein>
<dbReference type="Pfam" id="PF05656">
    <property type="entry name" value="DUF805"/>
    <property type="match status" value="1"/>
</dbReference>
<sequence>MGFLQSYIAYWKNYINFTGRSTRSEYWYVVLWNMLIAVVYYVFMILFGVSTAFDAAAMGDGGDALGALFVGPFLIISLIFWLYSLATFIPNLSLLIRRFRDTGKSVWLVLLGLIPLVGGLIILIFVCLPSETNRSHQDTYDF</sequence>
<name>A0ABN0RIU2_9LIST</name>
<feature type="transmembrane region" description="Helical" evidence="1">
    <location>
        <begin position="26"/>
        <end position="53"/>
    </location>
</feature>
<dbReference type="RefSeq" id="WP_036095733.1">
    <property type="nucleotide sequence ID" value="NZ_AODF01000001.1"/>
</dbReference>
<evidence type="ECO:0000256" key="1">
    <source>
        <dbReference type="SAM" id="Phobius"/>
    </source>
</evidence>
<accession>A0ABN0RIU2</accession>
<reference evidence="2 3" key="1">
    <citation type="journal article" date="2014" name="Int. J. Syst. Evol. Microbiol.">
        <title>Listeria floridensis sp. nov., Listeria aquatica sp. nov., Listeria cornellensis sp. nov., Listeria riparia sp. nov. and Listeria grandensis sp. nov., from agricultural and natural environments.</title>
        <authorList>
            <person name="den Bakker H.C."/>
            <person name="Warchocki S."/>
            <person name="Wright E.M."/>
            <person name="Allred A.F."/>
            <person name="Ahlstrom C."/>
            <person name="Manuel C.S."/>
            <person name="Stasiewicz M.J."/>
            <person name="Burrell A."/>
            <person name="Roof S."/>
            <person name="Strawn L."/>
            <person name="Fortes E.D."/>
            <person name="Nightingale K.K."/>
            <person name="Kephart D."/>
            <person name="Wiedmann M."/>
        </authorList>
    </citation>
    <scope>NUCLEOTIDE SEQUENCE [LARGE SCALE GENOMIC DNA]</scope>
    <source>
        <strain evidence="2 3">FSL S10-1187</strain>
    </source>
</reference>
<organism evidence="2 3">
    <name type="scientific">Listeria floridensis FSL S10-1187</name>
    <dbReference type="NCBI Taxonomy" id="1265817"/>
    <lineage>
        <taxon>Bacteria</taxon>
        <taxon>Bacillati</taxon>
        <taxon>Bacillota</taxon>
        <taxon>Bacilli</taxon>
        <taxon>Bacillales</taxon>
        <taxon>Listeriaceae</taxon>
        <taxon>Listeria</taxon>
    </lineage>
</organism>
<evidence type="ECO:0000313" key="3">
    <source>
        <dbReference type="Proteomes" id="UP000019249"/>
    </source>
</evidence>
<dbReference type="Proteomes" id="UP000019249">
    <property type="component" value="Unassembled WGS sequence"/>
</dbReference>
<comment type="caution">
    <text evidence="2">The sequence shown here is derived from an EMBL/GenBank/DDBJ whole genome shotgun (WGS) entry which is preliminary data.</text>
</comment>